<reference evidence="6" key="1">
    <citation type="submission" date="2023-04" db="EMBL/GenBank/DDBJ databases">
        <authorList>
            <person name="Vijverberg K."/>
            <person name="Xiong W."/>
            <person name="Schranz E."/>
        </authorList>
    </citation>
    <scope>NUCLEOTIDE SEQUENCE</scope>
</reference>
<feature type="domain" description="SAM" evidence="5">
    <location>
        <begin position="184"/>
        <end position="249"/>
    </location>
</feature>
<dbReference type="Pfam" id="PF02466">
    <property type="entry name" value="Tim17"/>
    <property type="match status" value="1"/>
</dbReference>
<dbReference type="GO" id="GO:0042721">
    <property type="term" value="C:TIM22 mitochondrial import inner membrane insertion complex"/>
    <property type="evidence" value="ECO:0007669"/>
    <property type="project" value="InterPro"/>
</dbReference>
<evidence type="ECO:0000256" key="1">
    <source>
        <dbReference type="ARBA" id="ARBA00004141"/>
    </source>
</evidence>
<dbReference type="Gene3D" id="1.10.150.50">
    <property type="entry name" value="Transcription Factor, Ets-1"/>
    <property type="match status" value="1"/>
</dbReference>
<dbReference type="Proteomes" id="UP001177003">
    <property type="component" value="Chromosome 8"/>
</dbReference>
<dbReference type="SUPFAM" id="SSF47769">
    <property type="entry name" value="SAM/Pointed domain"/>
    <property type="match status" value="1"/>
</dbReference>
<evidence type="ECO:0000313" key="7">
    <source>
        <dbReference type="Proteomes" id="UP001177003"/>
    </source>
</evidence>
<dbReference type="GO" id="GO:0008320">
    <property type="term" value="F:protein transmembrane transporter activity"/>
    <property type="evidence" value="ECO:0007669"/>
    <property type="project" value="TreeGrafter"/>
</dbReference>
<dbReference type="InterPro" id="IPR013761">
    <property type="entry name" value="SAM/pointed_sf"/>
</dbReference>
<dbReference type="GO" id="GO:0045039">
    <property type="term" value="P:protein insertion into mitochondrial inner membrane"/>
    <property type="evidence" value="ECO:0007669"/>
    <property type="project" value="InterPro"/>
</dbReference>
<dbReference type="EMBL" id="OX465084">
    <property type="protein sequence ID" value="CAI9295567.1"/>
    <property type="molecule type" value="Genomic_DNA"/>
</dbReference>
<evidence type="ECO:0000256" key="4">
    <source>
        <dbReference type="ARBA" id="ARBA00023136"/>
    </source>
</evidence>
<protein>
    <recommendedName>
        <fullName evidence="5">SAM domain-containing protein</fullName>
    </recommendedName>
</protein>
<evidence type="ECO:0000313" key="6">
    <source>
        <dbReference type="EMBL" id="CAI9295567.1"/>
    </source>
</evidence>
<dbReference type="SMART" id="SM00454">
    <property type="entry name" value="SAM"/>
    <property type="match status" value="1"/>
</dbReference>
<dbReference type="GO" id="GO:0045036">
    <property type="term" value="P:protein targeting to chloroplast"/>
    <property type="evidence" value="ECO:0007669"/>
    <property type="project" value="TreeGrafter"/>
</dbReference>
<evidence type="ECO:0000259" key="5">
    <source>
        <dbReference type="SMART" id="SM00454"/>
    </source>
</evidence>
<dbReference type="AlphaFoldDB" id="A0AA35ZPW4"/>
<evidence type="ECO:0000256" key="2">
    <source>
        <dbReference type="ARBA" id="ARBA00022692"/>
    </source>
</evidence>
<dbReference type="InterPro" id="IPR001660">
    <property type="entry name" value="SAM"/>
</dbReference>
<keyword evidence="7" id="KW-1185">Reference proteome</keyword>
<keyword evidence="3" id="KW-1133">Transmembrane helix</keyword>
<comment type="subcellular location">
    <subcellularLocation>
        <location evidence="1">Membrane</location>
        <topology evidence="1">Multi-pass membrane protein</topology>
    </subcellularLocation>
</comment>
<evidence type="ECO:0000256" key="3">
    <source>
        <dbReference type="ARBA" id="ARBA00022989"/>
    </source>
</evidence>
<organism evidence="6 7">
    <name type="scientific">Lactuca saligna</name>
    <name type="common">Willowleaf lettuce</name>
    <dbReference type="NCBI Taxonomy" id="75948"/>
    <lineage>
        <taxon>Eukaryota</taxon>
        <taxon>Viridiplantae</taxon>
        <taxon>Streptophyta</taxon>
        <taxon>Embryophyta</taxon>
        <taxon>Tracheophyta</taxon>
        <taxon>Spermatophyta</taxon>
        <taxon>Magnoliopsida</taxon>
        <taxon>eudicotyledons</taxon>
        <taxon>Gunneridae</taxon>
        <taxon>Pentapetalae</taxon>
        <taxon>asterids</taxon>
        <taxon>campanulids</taxon>
        <taxon>Asterales</taxon>
        <taxon>Asteraceae</taxon>
        <taxon>Cichorioideae</taxon>
        <taxon>Cichorieae</taxon>
        <taxon>Lactucinae</taxon>
        <taxon>Lactuca</taxon>
    </lineage>
</organism>
<dbReference type="GO" id="GO:0009706">
    <property type="term" value="C:chloroplast inner membrane"/>
    <property type="evidence" value="ECO:0007669"/>
    <property type="project" value="TreeGrafter"/>
</dbReference>
<keyword evidence="2" id="KW-0812">Transmembrane</keyword>
<dbReference type="PANTHER" id="PTHR14110">
    <property type="entry name" value="MITOCHONDRIAL IMPORT INNER MEMBRANE TRANSLOCASE SUBUNIT TIM22"/>
    <property type="match status" value="1"/>
</dbReference>
<dbReference type="InterPro" id="IPR039175">
    <property type="entry name" value="TIM22"/>
</dbReference>
<proteinExistence type="predicted"/>
<dbReference type="PANTHER" id="PTHR14110:SF6">
    <property type="entry name" value="OS04G0405100 PROTEIN"/>
    <property type="match status" value="1"/>
</dbReference>
<accession>A0AA35ZPW4</accession>
<sequence>MGEEKKGFLVMGDRNPLKHVETKYNECETLVKTWLAKQSLPVEAAIVTVTSALQGAAIGGLMGLTNDVSSSFSPPPPSTSLNLQTKASFRQSQAVAGGPLAQARNFAVMSGVNAGISCVLRRLRGKEDVQSSLAAGFGSGVMFSLVSGMGGPNQASNAISSGVFFALVQGGIFQVREKITKPSPEDLLYNETRGMLTSLGLGRYEKNFKRGLLTDSTLPLLTDSALQDAKIPPGPRLLILDHIEREKEIKKSSAFRHKW</sequence>
<gene>
    <name evidence="6" type="ORF">LSALG_LOCUS34503</name>
</gene>
<dbReference type="CDD" id="cd09487">
    <property type="entry name" value="SAM_superfamily"/>
    <property type="match status" value="1"/>
</dbReference>
<keyword evidence="4" id="KW-0472">Membrane</keyword>
<dbReference type="Pfam" id="PF00536">
    <property type="entry name" value="SAM_1"/>
    <property type="match status" value="1"/>
</dbReference>
<name>A0AA35ZPW4_LACSI</name>